<dbReference type="PANTHER" id="PTHR21248">
    <property type="entry name" value="CARDIOLIPIN SYNTHASE"/>
    <property type="match status" value="1"/>
</dbReference>
<dbReference type="PANTHER" id="PTHR21248:SF22">
    <property type="entry name" value="PHOSPHOLIPASE D"/>
    <property type="match status" value="1"/>
</dbReference>
<accession>A0A2T4UAH7</accession>
<proteinExistence type="predicted"/>
<evidence type="ECO:0000313" key="2">
    <source>
        <dbReference type="EMBL" id="PTL40406.1"/>
    </source>
</evidence>
<evidence type="ECO:0000313" key="3">
    <source>
        <dbReference type="Proteomes" id="UP000240509"/>
    </source>
</evidence>
<reference evidence="2 3" key="1">
    <citation type="submission" date="2018-03" db="EMBL/GenBank/DDBJ databases">
        <title>Alkalicoccus saliphilus sp. nov., isolated from a mineral pool.</title>
        <authorList>
            <person name="Zhao B."/>
        </authorList>
    </citation>
    <scope>NUCLEOTIDE SEQUENCE [LARGE SCALE GENOMIC DNA]</scope>
    <source>
        <strain evidence="2 3">6AG</strain>
    </source>
</reference>
<keyword evidence="3" id="KW-1185">Reference proteome</keyword>
<dbReference type="Pfam" id="PF13091">
    <property type="entry name" value="PLDc_2"/>
    <property type="match status" value="1"/>
</dbReference>
<feature type="domain" description="Phospholipase D-like" evidence="1">
    <location>
        <begin position="294"/>
        <end position="434"/>
    </location>
</feature>
<sequence length="471" mass="53795">MKITKSPTRLISALILLIVLAATLYGLFKPIPDNTSYEGEMHAAEDVSFLYNRSINDDGERIFEEEIFSAMIEGIEEAEEMIVLDVFMFNDMAEGEFPGVSREIAEALIHKKEYHPEMPITVITDPINTSYYSHESELLNEMEEAGIQVVITDITNLQDSNPLYSGVWRAFIQWFGQSGPGWIENPFDPDAPEMTARSILKLMNGRANHRKVFFTEKSGLISSANIHDESYYYTNTGFQVSGKVLEDIYETEQAVLNFSSGVRLPDFHVEEEEGDYDVQVLTEGANFQRVQEMLDEAEADNEVWIGVYFISDPEIIESIEEAALRGVEINMILDPNESAFGIEVFGMPNRPVAEDLMESTGGSLTIRWYNTLDEQFHPKMMAVYSEDIAKMIAGSANFSSRNMRNNNLDTNLYVESPPDAEAAVEVREWFEEIWYNESYKYTAGYEEYENPHSAWRQWVYRLQKISGVTTY</sequence>
<dbReference type="Proteomes" id="UP000240509">
    <property type="component" value="Unassembled WGS sequence"/>
</dbReference>
<dbReference type="EMBL" id="PZJJ01000001">
    <property type="protein sequence ID" value="PTL40406.1"/>
    <property type="molecule type" value="Genomic_DNA"/>
</dbReference>
<protein>
    <submittedName>
        <fullName evidence="2">Phospholipase</fullName>
    </submittedName>
</protein>
<organism evidence="2 3">
    <name type="scientific">Alkalicoccus saliphilus</name>
    <dbReference type="NCBI Taxonomy" id="200989"/>
    <lineage>
        <taxon>Bacteria</taxon>
        <taxon>Bacillati</taxon>
        <taxon>Bacillota</taxon>
        <taxon>Bacilli</taxon>
        <taxon>Bacillales</taxon>
        <taxon>Bacillaceae</taxon>
        <taxon>Alkalicoccus</taxon>
    </lineage>
</organism>
<dbReference type="GO" id="GO:0006793">
    <property type="term" value="P:phosphorus metabolic process"/>
    <property type="evidence" value="ECO:0007669"/>
    <property type="project" value="UniProtKB-ARBA"/>
</dbReference>
<dbReference type="OrthoDB" id="92272at2"/>
<comment type="caution">
    <text evidence="2">The sequence shown here is derived from an EMBL/GenBank/DDBJ whole genome shotgun (WGS) entry which is preliminary data.</text>
</comment>
<gene>
    <name evidence="2" type="ORF">C6Y45_00415</name>
</gene>
<dbReference type="SUPFAM" id="SSF56024">
    <property type="entry name" value="Phospholipase D/nuclease"/>
    <property type="match status" value="2"/>
</dbReference>
<dbReference type="RefSeq" id="WP_107582842.1">
    <property type="nucleotide sequence ID" value="NZ_PZJJ01000001.1"/>
</dbReference>
<dbReference type="Gene3D" id="3.30.870.10">
    <property type="entry name" value="Endonuclease Chain A"/>
    <property type="match status" value="2"/>
</dbReference>
<dbReference type="InterPro" id="IPR025202">
    <property type="entry name" value="PLD-like_dom"/>
</dbReference>
<name>A0A2T4UAH7_9BACI</name>
<dbReference type="AlphaFoldDB" id="A0A2T4UAH7"/>
<evidence type="ECO:0000259" key="1">
    <source>
        <dbReference type="Pfam" id="PF13091"/>
    </source>
</evidence>